<accession>A0A8J3PS96</accession>
<comment type="caution">
    <text evidence="2">The sequence shown here is derived from an EMBL/GenBank/DDBJ whole genome shotgun (WGS) entry which is preliminary data.</text>
</comment>
<feature type="transmembrane region" description="Helical" evidence="1">
    <location>
        <begin position="206"/>
        <end position="226"/>
    </location>
</feature>
<feature type="transmembrane region" description="Helical" evidence="1">
    <location>
        <begin position="173"/>
        <end position="194"/>
    </location>
</feature>
<feature type="transmembrane region" description="Helical" evidence="1">
    <location>
        <begin position="122"/>
        <end position="141"/>
    </location>
</feature>
<dbReference type="Pfam" id="PF06772">
    <property type="entry name" value="LtrA"/>
    <property type="match status" value="1"/>
</dbReference>
<feature type="transmembrane region" description="Helical" evidence="1">
    <location>
        <begin position="339"/>
        <end position="372"/>
    </location>
</feature>
<dbReference type="Proteomes" id="UP000630097">
    <property type="component" value="Unassembled WGS sequence"/>
</dbReference>
<evidence type="ECO:0000256" key="1">
    <source>
        <dbReference type="SAM" id="Phobius"/>
    </source>
</evidence>
<feature type="transmembrane region" description="Helical" evidence="1">
    <location>
        <begin position="58"/>
        <end position="83"/>
    </location>
</feature>
<name>A0A8J3PS96_9ACTN</name>
<dbReference type="PANTHER" id="PTHR36840">
    <property type="entry name" value="BLL5714 PROTEIN"/>
    <property type="match status" value="1"/>
</dbReference>
<keyword evidence="1" id="KW-0472">Membrane</keyword>
<dbReference type="EMBL" id="BONV01000015">
    <property type="protein sequence ID" value="GIG80656.1"/>
    <property type="molecule type" value="Genomic_DNA"/>
</dbReference>
<sequence>MHLPTWFSERVEPTSPENELRVSTIELFFDLVFVFTVTQLTTLVVGDFTERAPGAHHFAGQGVVQTLLIFGVLWWMYAGYAWLTNAVPPERPARRVLVVCGMAGFLIMALAIPSAFDGGGLSFAIGYLVIVLVHGGLYLQASSSVFRLLPFNLGATALIFGAAFAAAPWNYVLWAAALVLVWTSPYFIGQRGFALHPAHIVERHGLLVIIVLGESIVAIGIGASGAHPSAGLVVSALLGLALTAALWWVYFGGDEEAPVRALLRLEVVSRTRRILGAYFYAHIPLLLGVVATAAGIKKAIGHDHLGLGPAVALAAGVALFMIGDVWFRRQLGLGRGAARPLAALLAAASFPIGLWSSAAHLGALVALLVVTLSAERAL</sequence>
<gene>
    <name evidence="2" type="ORF">Pka01_37830</name>
</gene>
<dbReference type="RefSeq" id="WP_203884058.1">
    <property type="nucleotide sequence ID" value="NZ_BAABHH010000014.1"/>
</dbReference>
<feature type="transmembrane region" description="Helical" evidence="1">
    <location>
        <begin position="148"/>
        <end position="167"/>
    </location>
</feature>
<feature type="transmembrane region" description="Helical" evidence="1">
    <location>
        <begin position="232"/>
        <end position="253"/>
    </location>
</feature>
<feature type="transmembrane region" description="Helical" evidence="1">
    <location>
        <begin position="95"/>
        <end position="116"/>
    </location>
</feature>
<organism evidence="2 3">
    <name type="scientific">Planotetraspora kaengkrachanensis</name>
    <dbReference type="NCBI Taxonomy" id="575193"/>
    <lineage>
        <taxon>Bacteria</taxon>
        <taxon>Bacillati</taxon>
        <taxon>Actinomycetota</taxon>
        <taxon>Actinomycetes</taxon>
        <taxon>Streptosporangiales</taxon>
        <taxon>Streptosporangiaceae</taxon>
        <taxon>Planotetraspora</taxon>
    </lineage>
</organism>
<keyword evidence="3" id="KW-1185">Reference proteome</keyword>
<proteinExistence type="predicted"/>
<evidence type="ECO:0000313" key="3">
    <source>
        <dbReference type="Proteomes" id="UP000630097"/>
    </source>
</evidence>
<evidence type="ECO:0000313" key="2">
    <source>
        <dbReference type="EMBL" id="GIG80656.1"/>
    </source>
</evidence>
<dbReference type="PANTHER" id="PTHR36840:SF1">
    <property type="entry name" value="BLL5714 PROTEIN"/>
    <property type="match status" value="1"/>
</dbReference>
<feature type="transmembrane region" description="Helical" evidence="1">
    <location>
        <begin position="274"/>
        <end position="296"/>
    </location>
</feature>
<feature type="transmembrane region" description="Helical" evidence="1">
    <location>
        <begin position="308"/>
        <end position="327"/>
    </location>
</feature>
<protein>
    <submittedName>
        <fullName evidence="2">Low temperature requirement protein A</fullName>
    </submittedName>
</protein>
<dbReference type="AlphaFoldDB" id="A0A8J3PS96"/>
<feature type="transmembrane region" description="Helical" evidence="1">
    <location>
        <begin position="27"/>
        <end position="46"/>
    </location>
</feature>
<reference evidence="2 3" key="1">
    <citation type="submission" date="2021-01" db="EMBL/GenBank/DDBJ databases">
        <title>Whole genome shotgun sequence of Planotetraspora kaengkrachanensis NBRC 104272.</title>
        <authorList>
            <person name="Komaki H."/>
            <person name="Tamura T."/>
        </authorList>
    </citation>
    <scope>NUCLEOTIDE SEQUENCE [LARGE SCALE GENOMIC DNA]</scope>
    <source>
        <strain evidence="2 3">NBRC 104272</strain>
    </source>
</reference>
<keyword evidence="1" id="KW-1133">Transmembrane helix</keyword>
<keyword evidence="1" id="KW-0812">Transmembrane</keyword>
<dbReference type="InterPro" id="IPR010640">
    <property type="entry name" value="Low_temperature_requirement_A"/>
</dbReference>